<feature type="transmembrane region" description="Helical" evidence="6">
    <location>
        <begin position="349"/>
        <end position="372"/>
    </location>
</feature>
<keyword evidence="4 6" id="KW-1133">Transmembrane helix</keyword>
<dbReference type="InterPro" id="IPR024923">
    <property type="entry name" value="PG_synth_SpoVB"/>
</dbReference>
<feature type="transmembrane region" description="Helical" evidence="6">
    <location>
        <begin position="421"/>
        <end position="439"/>
    </location>
</feature>
<dbReference type="RefSeq" id="WP_118365473.1">
    <property type="nucleotide sequence ID" value="NZ_JAKNEM010000010.1"/>
</dbReference>
<evidence type="ECO:0000256" key="3">
    <source>
        <dbReference type="ARBA" id="ARBA00022692"/>
    </source>
</evidence>
<comment type="caution">
    <text evidence="7">The sequence shown here is derived from an EMBL/GenBank/DDBJ whole genome shotgun (WGS) entry which is preliminary data.</text>
</comment>
<dbReference type="InterPro" id="IPR002797">
    <property type="entry name" value="Polysacc_synth"/>
</dbReference>
<dbReference type="OrthoDB" id="9775950at2"/>
<organism evidence="7 8">
    <name type="scientific">Amedibacillus dolichus</name>
    <dbReference type="NCBI Taxonomy" id="31971"/>
    <lineage>
        <taxon>Bacteria</taxon>
        <taxon>Bacillati</taxon>
        <taxon>Bacillota</taxon>
        <taxon>Erysipelotrichia</taxon>
        <taxon>Erysipelotrichales</taxon>
        <taxon>Erysipelotrichaceae</taxon>
        <taxon>Amedibacillus</taxon>
    </lineage>
</organism>
<evidence type="ECO:0000313" key="8">
    <source>
        <dbReference type="Proteomes" id="UP000284868"/>
    </source>
</evidence>
<feature type="transmembrane region" description="Helical" evidence="6">
    <location>
        <begin position="392"/>
        <end position="414"/>
    </location>
</feature>
<dbReference type="PANTHER" id="PTHR30250:SF21">
    <property type="entry name" value="LIPID II FLIPPASE MURJ"/>
    <property type="match status" value="1"/>
</dbReference>
<dbReference type="EMBL" id="QRPK01000016">
    <property type="protein sequence ID" value="RHM12293.1"/>
    <property type="molecule type" value="Genomic_DNA"/>
</dbReference>
<dbReference type="Proteomes" id="UP000284868">
    <property type="component" value="Unassembled WGS sequence"/>
</dbReference>
<feature type="transmembrane region" description="Helical" evidence="6">
    <location>
        <begin position="311"/>
        <end position="329"/>
    </location>
</feature>
<feature type="transmembrane region" description="Helical" evidence="6">
    <location>
        <begin position="140"/>
        <end position="157"/>
    </location>
</feature>
<evidence type="ECO:0000313" key="7">
    <source>
        <dbReference type="EMBL" id="RHM12293.1"/>
    </source>
</evidence>
<feature type="transmembrane region" description="Helical" evidence="6">
    <location>
        <begin position="61"/>
        <end position="82"/>
    </location>
</feature>
<feature type="transmembrane region" description="Helical" evidence="6">
    <location>
        <begin position="445"/>
        <end position="466"/>
    </location>
</feature>
<evidence type="ECO:0000256" key="2">
    <source>
        <dbReference type="ARBA" id="ARBA00022475"/>
    </source>
</evidence>
<keyword evidence="2" id="KW-1003">Cell membrane</keyword>
<feature type="transmembrane region" description="Helical" evidence="6">
    <location>
        <begin position="478"/>
        <end position="498"/>
    </location>
</feature>
<comment type="subcellular location">
    <subcellularLocation>
        <location evidence="1">Cell membrane</location>
        <topology evidence="1">Multi-pass membrane protein</topology>
    </subcellularLocation>
</comment>
<evidence type="ECO:0000256" key="4">
    <source>
        <dbReference type="ARBA" id="ARBA00022989"/>
    </source>
</evidence>
<sequence>MSENKKTMSSRSQSLIAGGLISAAGLFLSKFIGLFYMSPYSIILGGAGSENLANYGLGYNIYAYLLMIATAGFPFAIATLVAKYASRGDYKTVLLIKRLSSRLMVALGFTTMIIVILFSSPLAKLMMGDGNSDISVTRNVLIIISFALFFVPFLSSIRGFYQGMKEMQVYAISQIIEQLVRVGFLLATSAFAVYVLKLDRVWGVYLGLAAASVSAIIAYLHLKYHDRTKLRELKHLAAKQECVPNKDKAELIKELIFITVPFLLVSVFGYSDMIVNTLFMKSGLLAHGNTFQEYTTITGIINSNVSKIINIPQILAPGFSSAIIPHITIALEENNLKLIRKNIRDCIDIVLYIGIPVCFCLFLFSKGIYGVLYPAGGKQAMDILNLGADITAWFSLEALFSTIAPIITSLMMALRLRRVGLRNLLIFAVCKVGSSYFFLKWLGYPGLVVSSALGYTLLISLNIYALTKQYHVQWVYTLRKLAFIVLGLGGMAAIATLFNLFGINGYGGSWVTNFTELAVVGLCSVLVYFGITYCFQLPQLLLHIDLTTMISKRKRG</sequence>
<proteinExistence type="predicted"/>
<reference evidence="7 8" key="1">
    <citation type="submission" date="2018-08" db="EMBL/GenBank/DDBJ databases">
        <title>A genome reference for cultivated species of the human gut microbiota.</title>
        <authorList>
            <person name="Zou Y."/>
            <person name="Xue W."/>
            <person name="Luo G."/>
        </authorList>
    </citation>
    <scope>NUCLEOTIDE SEQUENCE [LARGE SCALE GENOMIC DNA]</scope>
    <source>
        <strain evidence="7 8">AF35-6BH</strain>
    </source>
</reference>
<evidence type="ECO:0000256" key="1">
    <source>
        <dbReference type="ARBA" id="ARBA00004651"/>
    </source>
</evidence>
<feature type="transmembrane region" description="Helical" evidence="6">
    <location>
        <begin position="255"/>
        <end position="275"/>
    </location>
</feature>
<feature type="transmembrane region" description="Helical" evidence="6">
    <location>
        <begin position="518"/>
        <end position="544"/>
    </location>
</feature>
<keyword evidence="5 6" id="KW-0472">Membrane</keyword>
<name>A0A415PHT5_9FIRM</name>
<feature type="transmembrane region" description="Helical" evidence="6">
    <location>
        <begin position="103"/>
        <end position="120"/>
    </location>
</feature>
<dbReference type="AlphaFoldDB" id="A0A415PHT5"/>
<protein>
    <submittedName>
        <fullName evidence="7">Polysaccharide biosynthesis protein</fullName>
    </submittedName>
</protein>
<dbReference type="InterPro" id="IPR050833">
    <property type="entry name" value="Poly_Biosynth_Transport"/>
</dbReference>
<accession>A0A415PHT5</accession>
<keyword evidence="3 6" id="KW-0812">Transmembrane</keyword>
<dbReference type="PANTHER" id="PTHR30250">
    <property type="entry name" value="PST FAMILY PREDICTED COLANIC ACID TRANSPORTER"/>
    <property type="match status" value="1"/>
</dbReference>
<feature type="transmembrane region" description="Helical" evidence="6">
    <location>
        <begin position="15"/>
        <end position="37"/>
    </location>
</feature>
<evidence type="ECO:0000256" key="5">
    <source>
        <dbReference type="ARBA" id="ARBA00023136"/>
    </source>
</evidence>
<gene>
    <name evidence="7" type="ORF">DWZ83_04620</name>
</gene>
<dbReference type="GO" id="GO:0005886">
    <property type="term" value="C:plasma membrane"/>
    <property type="evidence" value="ECO:0007669"/>
    <property type="project" value="UniProtKB-SubCell"/>
</dbReference>
<dbReference type="Pfam" id="PF01943">
    <property type="entry name" value="Polysacc_synt"/>
    <property type="match status" value="1"/>
</dbReference>
<keyword evidence="8" id="KW-1185">Reference proteome</keyword>
<feature type="transmembrane region" description="Helical" evidence="6">
    <location>
        <begin position="178"/>
        <end position="196"/>
    </location>
</feature>
<evidence type="ECO:0000256" key="6">
    <source>
        <dbReference type="SAM" id="Phobius"/>
    </source>
</evidence>
<dbReference type="PIRSF" id="PIRSF038958">
    <property type="entry name" value="PG_synth_SpoVB"/>
    <property type="match status" value="1"/>
</dbReference>
<feature type="transmembrane region" description="Helical" evidence="6">
    <location>
        <begin position="202"/>
        <end position="222"/>
    </location>
</feature>